<evidence type="ECO:0000256" key="1">
    <source>
        <dbReference type="SAM" id="MobiDB-lite"/>
    </source>
</evidence>
<organism evidence="2 3">
    <name type="scientific">Rhizopus microsporus ATCC 52813</name>
    <dbReference type="NCBI Taxonomy" id="1340429"/>
    <lineage>
        <taxon>Eukaryota</taxon>
        <taxon>Fungi</taxon>
        <taxon>Fungi incertae sedis</taxon>
        <taxon>Mucoromycota</taxon>
        <taxon>Mucoromycotina</taxon>
        <taxon>Mucoromycetes</taxon>
        <taxon>Mucorales</taxon>
        <taxon>Mucorineae</taxon>
        <taxon>Rhizopodaceae</taxon>
        <taxon>Rhizopus</taxon>
    </lineage>
</organism>
<dbReference type="EMBL" id="KZ303859">
    <property type="protein sequence ID" value="PHZ09260.1"/>
    <property type="molecule type" value="Genomic_DNA"/>
</dbReference>
<dbReference type="Proteomes" id="UP000242254">
    <property type="component" value="Unassembled WGS sequence"/>
</dbReference>
<evidence type="ECO:0000313" key="2">
    <source>
        <dbReference type="EMBL" id="PHZ09260.1"/>
    </source>
</evidence>
<reference evidence="2 3" key="1">
    <citation type="journal article" date="2016" name="Proc. Natl. Acad. Sci. U.S.A.">
        <title>Lipid metabolic changes in an early divergent fungus govern the establishment of a mutualistic symbiosis with endobacteria.</title>
        <authorList>
            <person name="Lastovetsky O.A."/>
            <person name="Gaspar M.L."/>
            <person name="Mondo S.J."/>
            <person name="LaButti K.M."/>
            <person name="Sandor L."/>
            <person name="Grigoriev I.V."/>
            <person name="Henry S.A."/>
            <person name="Pawlowska T.E."/>
        </authorList>
    </citation>
    <scope>NUCLEOTIDE SEQUENCE [LARGE SCALE GENOMIC DNA]</scope>
    <source>
        <strain evidence="2 3">ATCC 52813</strain>
    </source>
</reference>
<gene>
    <name evidence="2" type="ORF">RHIMIDRAFT_49881</name>
</gene>
<protein>
    <submittedName>
        <fullName evidence="2">Uncharacterized protein</fullName>
    </submittedName>
</protein>
<dbReference type="STRING" id="1340429.A0A2G4SKG4"/>
<sequence length="423" mass="48383">MLINHEPEPDWKNLTRLAFELMAKERTTTAVKTITRKRKISVSETPSTSSAKETSSSVISTNTVKTLTSASYQALSTTFNQMSETKKWKLKDGIYTEDLLYDYAISRKREDLSHSFVINMNDSQLKVKFEEHWCIVNNKNTKILPSIPADLSTHLMEISTLKTYKELDSLKNYCFYEQKHLYVSTECLRTVINTYRNGFFSRTKLLEVDILVNIWTIVDQVINSYDLQAKRGEPSSVSSSARRNRDRTIEGMQRKKVGRKNDLIICSKSGIELGCGEAGLDPEEFDTKVIVESSLKTPKTMHDMFIRLCRSVDNKQEVIKKLQVVGLVFSRCKIRMLIMDCPDGYVCRLRGTTAAGFNGEEKALGLDLYKVYQLIWMAMEVCKEVESIVQSNRSTAAIKFDSDDNHADDEVYLPDCLRSPKRD</sequence>
<accession>A0A2G4SKG4</accession>
<keyword evidence="3" id="KW-1185">Reference proteome</keyword>
<dbReference type="GeneID" id="35446314"/>
<dbReference type="AlphaFoldDB" id="A0A2G4SKG4"/>
<dbReference type="RefSeq" id="XP_023462968.1">
    <property type="nucleotide sequence ID" value="XM_023615326.1"/>
</dbReference>
<name>A0A2G4SKG4_RHIZD</name>
<evidence type="ECO:0000313" key="3">
    <source>
        <dbReference type="Proteomes" id="UP000242254"/>
    </source>
</evidence>
<feature type="compositionally biased region" description="Low complexity" evidence="1">
    <location>
        <begin position="43"/>
        <end position="56"/>
    </location>
</feature>
<feature type="region of interest" description="Disordered" evidence="1">
    <location>
        <begin position="36"/>
        <end position="56"/>
    </location>
</feature>
<proteinExistence type="predicted"/>